<protein>
    <submittedName>
        <fullName evidence="3">Uncharacterized protein</fullName>
    </submittedName>
</protein>
<reference evidence="3 4" key="1">
    <citation type="journal article" date="2015" name="Genome Biol.">
        <title>Comparative genomics of Steinernema reveals deeply conserved gene regulatory networks.</title>
        <authorList>
            <person name="Dillman A.R."/>
            <person name="Macchietto M."/>
            <person name="Porter C.F."/>
            <person name="Rogers A."/>
            <person name="Williams B."/>
            <person name="Antoshechkin I."/>
            <person name="Lee M.M."/>
            <person name="Goodwin Z."/>
            <person name="Lu X."/>
            <person name="Lewis E.E."/>
            <person name="Goodrich-Blair H."/>
            <person name="Stock S.P."/>
            <person name="Adams B.J."/>
            <person name="Sternberg P.W."/>
            <person name="Mortazavi A."/>
        </authorList>
    </citation>
    <scope>NUCLEOTIDE SEQUENCE [LARGE SCALE GENOMIC DNA]</scope>
    <source>
        <strain evidence="3 4">ALL</strain>
    </source>
</reference>
<organism evidence="3 4">
    <name type="scientific">Steinernema carpocapsae</name>
    <name type="common">Entomopathogenic nematode</name>
    <dbReference type="NCBI Taxonomy" id="34508"/>
    <lineage>
        <taxon>Eukaryota</taxon>
        <taxon>Metazoa</taxon>
        <taxon>Ecdysozoa</taxon>
        <taxon>Nematoda</taxon>
        <taxon>Chromadorea</taxon>
        <taxon>Rhabditida</taxon>
        <taxon>Tylenchina</taxon>
        <taxon>Panagrolaimomorpha</taxon>
        <taxon>Strongyloidoidea</taxon>
        <taxon>Steinernematidae</taxon>
        <taxon>Steinernema</taxon>
    </lineage>
</organism>
<dbReference type="AlphaFoldDB" id="A0A4U5MJU2"/>
<evidence type="ECO:0000256" key="1">
    <source>
        <dbReference type="SAM" id="MobiDB-lite"/>
    </source>
</evidence>
<feature type="chain" id="PRO_5020740765" evidence="2">
    <location>
        <begin position="41"/>
        <end position="149"/>
    </location>
</feature>
<proteinExistence type="predicted"/>
<feature type="compositionally biased region" description="Acidic residues" evidence="1">
    <location>
        <begin position="74"/>
        <end position="93"/>
    </location>
</feature>
<feature type="region of interest" description="Disordered" evidence="1">
    <location>
        <begin position="42"/>
        <end position="96"/>
    </location>
</feature>
<feature type="signal peptide" evidence="2">
    <location>
        <begin position="1"/>
        <end position="40"/>
    </location>
</feature>
<feature type="compositionally biased region" description="Basic and acidic residues" evidence="1">
    <location>
        <begin position="59"/>
        <end position="73"/>
    </location>
</feature>
<evidence type="ECO:0000313" key="3">
    <source>
        <dbReference type="EMBL" id="TKR69353.1"/>
    </source>
</evidence>
<dbReference type="Proteomes" id="UP000298663">
    <property type="component" value="Unassembled WGS sequence"/>
</dbReference>
<comment type="caution">
    <text evidence="3">The sequence shown here is derived from an EMBL/GenBank/DDBJ whole genome shotgun (WGS) entry which is preliminary data.</text>
</comment>
<reference evidence="3 4" key="2">
    <citation type="journal article" date="2019" name="G3 (Bethesda)">
        <title>Hybrid Assembly of the Genome of the Entomopathogenic Nematode Steinernema carpocapsae Identifies the X-Chromosome.</title>
        <authorList>
            <person name="Serra L."/>
            <person name="Macchietto M."/>
            <person name="Macias-Munoz A."/>
            <person name="McGill C.J."/>
            <person name="Rodriguez I.M."/>
            <person name="Rodriguez B."/>
            <person name="Murad R."/>
            <person name="Mortazavi A."/>
        </authorList>
    </citation>
    <scope>NUCLEOTIDE SEQUENCE [LARGE SCALE GENOMIC DNA]</scope>
    <source>
        <strain evidence="3 4">ALL</strain>
    </source>
</reference>
<keyword evidence="4" id="KW-1185">Reference proteome</keyword>
<accession>A0A4U5MJU2</accession>
<evidence type="ECO:0000256" key="2">
    <source>
        <dbReference type="SAM" id="SignalP"/>
    </source>
</evidence>
<gene>
    <name evidence="3" type="ORF">L596_021526</name>
</gene>
<name>A0A4U5MJU2_STECR</name>
<evidence type="ECO:0000313" key="4">
    <source>
        <dbReference type="Proteomes" id="UP000298663"/>
    </source>
</evidence>
<sequence length="149" mass="15881">MSENVRIKGASLDLGYHTSESMKLIVWVTVFALVWVSASTQEDNDSSIDQTVLSTEASPKVDSESEEKTKSEEEFSGDAETGADLDAGDEGLPEDNAHGLRAKRQCCGYGGCCGYCRFLPATTPNPNAPTPAPTRTVCYGCCCGCGYGY</sequence>
<keyword evidence="2" id="KW-0732">Signal</keyword>
<dbReference type="EMBL" id="AZBU02000007">
    <property type="protein sequence ID" value="TKR69353.1"/>
    <property type="molecule type" value="Genomic_DNA"/>
</dbReference>
<feature type="compositionally biased region" description="Polar residues" evidence="1">
    <location>
        <begin position="42"/>
        <end position="57"/>
    </location>
</feature>